<evidence type="ECO:0000256" key="2">
    <source>
        <dbReference type="ARBA" id="ARBA00023163"/>
    </source>
</evidence>
<organism evidence="4 5">
    <name type="scientific">Rhynchospora tenuis</name>
    <dbReference type="NCBI Taxonomy" id="198213"/>
    <lineage>
        <taxon>Eukaryota</taxon>
        <taxon>Viridiplantae</taxon>
        <taxon>Streptophyta</taxon>
        <taxon>Embryophyta</taxon>
        <taxon>Tracheophyta</taxon>
        <taxon>Spermatophyta</taxon>
        <taxon>Magnoliopsida</taxon>
        <taxon>Liliopsida</taxon>
        <taxon>Poales</taxon>
        <taxon>Cyperaceae</taxon>
        <taxon>Cyperoideae</taxon>
        <taxon>Rhynchosporeae</taxon>
        <taxon>Rhynchospora</taxon>
    </lineage>
</organism>
<gene>
    <name evidence="4" type="ORF">LUZ61_017393</name>
</gene>
<evidence type="ECO:0000256" key="3">
    <source>
        <dbReference type="PROSITE-ProRule" id="PRU01191"/>
    </source>
</evidence>
<dbReference type="PROSITE" id="PS50985">
    <property type="entry name" value="GRAS"/>
    <property type="match status" value="1"/>
</dbReference>
<comment type="caution">
    <text evidence="3">Lacks conserved residue(s) required for the propagation of feature annotation.</text>
</comment>
<keyword evidence="5" id="KW-1185">Reference proteome</keyword>
<protein>
    <submittedName>
        <fullName evidence="4">Uncharacterized protein</fullName>
    </submittedName>
</protein>
<comment type="similarity">
    <text evidence="3">Belongs to the GRAS family.</text>
</comment>
<feature type="region of interest" description="Leucine repeat II (LRII)" evidence="3">
    <location>
        <begin position="172"/>
        <end position="204"/>
    </location>
</feature>
<reference evidence="4 5" key="1">
    <citation type="journal article" date="2022" name="Cell">
        <title>Repeat-based holocentromeres influence genome architecture and karyotype evolution.</title>
        <authorList>
            <person name="Hofstatter P.G."/>
            <person name="Thangavel G."/>
            <person name="Lux T."/>
            <person name="Neumann P."/>
            <person name="Vondrak T."/>
            <person name="Novak P."/>
            <person name="Zhang M."/>
            <person name="Costa L."/>
            <person name="Castellani M."/>
            <person name="Scott A."/>
            <person name="Toegelov H."/>
            <person name="Fuchs J."/>
            <person name="Mata-Sucre Y."/>
            <person name="Dias Y."/>
            <person name="Vanzela A.L.L."/>
            <person name="Huettel B."/>
            <person name="Almeida C.C.S."/>
            <person name="Simkova H."/>
            <person name="Souza G."/>
            <person name="Pedrosa-Harand A."/>
            <person name="Macas J."/>
            <person name="Mayer K.F.X."/>
            <person name="Houben A."/>
            <person name="Marques A."/>
        </authorList>
    </citation>
    <scope>NUCLEOTIDE SEQUENCE [LARGE SCALE GENOMIC DNA]</scope>
    <source>
        <strain evidence="4">RhyTen1mFocal</strain>
    </source>
</reference>
<dbReference type="EMBL" id="JAMRDG010000002">
    <property type="protein sequence ID" value="KAJ3688229.1"/>
    <property type="molecule type" value="Genomic_DNA"/>
</dbReference>
<evidence type="ECO:0000313" key="4">
    <source>
        <dbReference type="EMBL" id="KAJ3688229.1"/>
    </source>
</evidence>
<dbReference type="Pfam" id="PF03514">
    <property type="entry name" value="GRAS"/>
    <property type="match status" value="1"/>
</dbReference>
<proteinExistence type="inferred from homology"/>
<accession>A0AAD5Z7G3</accession>
<feature type="region of interest" description="Leucine repeat I (LRI)" evidence="3">
    <location>
        <begin position="13"/>
        <end position="73"/>
    </location>
</feature>
<dbReference type="AlphaFoldDB" id="A0AAD5Z7G3"/>
<name>A0AAD5Z7G3_9POAL</name>
<feature type="region of interest" description="SAW" evidence="3">
    <location>
        <begin position="309"/>
        <end position="357"/>
    </location>
</feature>
<keyword evidence="1" id="KW-0805">Transcription regulation</keyword>
<comment type="caution">
    <text evidence="4">The sequence shown here is derived from an EMBL/GenBank/DDBJ whole genome shotgun (WGS) entry which is preliminary data.</text>
</comment>
<evidence type="ECO:0000256" key="1">
    <source>
        <dbReference type="ARBA" id="ARBA00023015"/>
    </source>
</evidence>
<evidence type="ECO:0000313" key="5">
    <source>
        <dbReference type="Proteomes" id="UP001210211"/>
    </source>
</evidence>
<dbReference type="Proteomes" id="UP001210211">
    <property type="component" value="Unassembled WGS sequence"/>
</dbReference>
<dbReference type="InterPro" id="IPR005202">
    <property type="entry name" value="TF_GRAS"/>
</dbReference>
<dbReference type="PANTHER" id="PTHR31636">
    <property type="entry name" value="OSJNBA0084A10.13 PROTEIN-RELATED"/>
    <property type="match status" value="1"/>
</dbReference>
<keyword evidence="2" id="KW-0804">Transcription</keyword>
<sequence>MKTDKSQISRESLDLCSLLVRCSEAIFSNNRPAAIELIKEIRECSSPEGDSIQRLAYYFVDGLEARLAGTGSDIYHNLVSKKPTFSDTLKAYRLYISSCPFKRSLYYLANQTIYNIAKDATRVHIINYCAHEYQWPSFFEHFSNWKSTPPKIRITVIENPEPGFRPNKKVEAVGQRLTFFAKQYNVSFEYQGIASKWENVKLEDLNIGKEEKVIVCCLFNSSRLPDETTAICSARDTFLKTIRKIKPHVFIHGILNASYNTPFFLTRFRLVLSHYSCVFDMLDSTIPRNPERVLIEKDLFIPNAINSIACEGLDRVDRPETYKQWQGRHLRAGFEPMPVDSLMMENMKNFLRDYVTL</sequence>